<feature type="region of interest" description="Disordered" evidence="1">
    <location>
        <begin position="1"/>
        <end position="21"/>
    </location>
</feature>
<sequence length="122" mass="12676">MRSARRTRNPAPAANPDSDDAACTWTTERILALGATTDLATAAAILGISRSAAYKLAARDAFPVPLFRAGAYYRVPTAPILRKLHLESPPVSTADDTDRAGADEDGGYSGGDSDTTGCSPPP</sequence>
<accession>A0A1C5IPE7</accession>
<name>A0A1C5IPE7_9ACTN</name>
<protein>
    <recommendedName>
        <fullName evidence="4">Helix-turn-helix domain-containing protein</fullName>
    </recommendedName>
</protein>
<dbReference type="Proteomes" id="UP000199408">
    <property type="component" value="Unassembled WGS sequence"/>
</dbReference>
<dbReference type="STRING" id="47864.GA0070560_11419"/>
<evidence type="ECO:0000256" key="1">
    <source>
        <dbReference type="SAM" id="MobiDB-lite"/>
    </source>
</evidence>
<evidence type="ECO:0008006" key="4">
    <source>
        <dbReference type="Google" id="ProtNLM"/>
    </source>
</evidence>
<proteinExistence type="predicted"/>
<dbReference type="RefSeq" id="WP_091298915.1">
    <property type="nucleotide sequence ID" value="NZ_FMDN01000014.1"/>
</dbReference>
<feature type="compositionally biased region" description="Low complexity" evidence="1">
    <location>
        <begin position="111"/>
        <end position="122"/>
    </location>
</feature>
<gene>
    <name evidence="2" type="ORF">GA0070560_11419</name>
</gene>
<dbReference type="EMBL" id="FMDN01000014">
    <property type="protein sequence ID" value="SCG59646.1"/>
    <property type="molecule type" value="Genomic_DNA"/>
</dbReference>
<dbReference type="OrthoDB" id="3541350at2"/>
<organism evidence="2 3">
    <name type="scientific">Micromonospora halophytica</name>
    <dbReference type="NCBI Taxonomy" id="47864"/>
    <lineage>
        <taxon>Bacteria</taxon>
        <taxon>Bacillati</taxon>
        <taxon>Actinomycetota</taxon>
        <taxon>Actinomycetes</taxon>
        <taxon>Micromonosporales</taxon>
        <taxon>Micromonosporaceae</taxon>
        <taxon>Micromonospora</taxon>
    </lineage>
</organism>
<keyword evidence="3" id="KW-1185">Reference proteome</keyword>
<evidence type="ECO:0000313" key="3">
    <source>
        <dbReference type="Proteomes" id="UP000199408"/>
    </source>
</evidence>
<reference evidence="3" key="1">
    <citation type="submission" date="2016-06" db="EMBL/GenBank/DDBJ databases">
        <authorList>
            <person name="Varghese N."/>
        </authorList>
    </citation>
    <scope>NUCLEOTIDE SEQUENCE [LARGE SCALE GENOMIC DNA]</scope>
    <source>
        <strain evidence="3">DSM 43171</strain>
    </source>
</reference>
<dbReference type="AlphaFoldDB" id="A0A1C5IPE7"/>
<evidence type="ECO:0000313" key="2">
    <source>
        <dbReference type="EMBL" id="SCG59646.1"/>
    </source>
</evidence>
<feature type="region of interest" description="Disordered" evidence="1">
    <location>
        <begin position="84"/>
        <end position="122"/>
    </location>
</feature>